<protein>
    <submittedName>
        <fullName evidence="1">Uncharacterized protein</fullName>
    </submittedName>
</protein>
<reference evidence="1" key="1">
    <citation type="submission" date="2021-02" db="EMBL/GenBank/DDBJ databases">
        <authorList>
            <person name="Nowell W R."/>
        </authorList>
    </citation>
    <scope>NUCLEOTIDE SEQUENCE</scope>
</reference>
<feature type="non-terminal residue" evidence="1">
    <location>
        <position position="1"/>
    </location>
</feature>
<accession>A0A8S3I803</accession>
<proteinExistence type="predicted"/>
<gene>
    <name evidence="1" type="ORF">GIL414_LOCUS74167</name>
</gene>
<comment type="caution">
    <text evidence="1">The sequence shown here is derived from an EMBL/GenBank/DDBJ whole genome shotgun (WGS) entry which is preliminary data.</text>
</comment>
<sequence>LTASEIYSSDTSKDVIQNKVGVFIHHMLAVRDLVQNQRILKIISVILKEGDKMCQRCYEALSNVLDDSLDLQAMNIAFEDEMEKIDSSCREETILAKQSAKE</sequence>
<dbReference type="Proteomes" id="UP000681720">
    <property type="component" value="Unassembled WGS sequence"/>
</dbReference>
<evidence type="ECO:0000313" key="2">
    <source>
        <dbReference type="Proteomes" id="UP000681720"/>
    </source>
</evidence>
<organism evidence="1 2">
    <name type="scientific">Rotaria magnacalcarata</name>
    <dbReference type="NCBI Taxonomy" id="392030"/>
    <lineage>
        <taxon>Eukaryota</taxon>
        <taxon>Metazoa</taxon>
        <taxon>Spiralia</taxon>
        <taxon>Gnathifera</taxon>
        <taxon>Rotifera</taxon>
        <taxon>Eurotatoria</taxon>
        <taxon>Bdelloidea</taxon>
        <taxon>Philodinida</taxon>
        <taxon>Philodinidae</taxon>
        <taxon>Rotaria</taxon>
    </lineage>
</organism>
<dbReference type="AlphaFoldDB" id="A0A8S3I803"/>
<dbReference type="EMBL" id="CAJOBJ010340228">
    <property type="protein sequence ID" value="CAF5194183.1"/>
    <property type="molecule type" value="Genomic_DNA"/>
</dbReference>
<name>A0A8S3I803_9BILA</name>
<evidence type="ECO:0000313" key="1">
    <source>
        <dbReference type="EMBL" id="CAF5194183.1"/>
    </source>
</evidence>